<dbReference type="Proteomes" id="UP001155483">
    <property type="component" value="Unassembled WGS sequence"/>
</dbReference>
<evidence type="ECO:0000313" key="1">
    <source>
        <dbReference type="EMBL" id="MCU7547997.1"/>
    </source>
</evidence>
<reference evidence="1" key="2">
    <citation type="submission" date="2023-04" db="EMBL/GenBank/DDBJ databases">
        <title>Paracnuella aquatica gen. nov., sp. nov., a member of the family Chitinophagaceae isolated from a hot spring.</title>
        <authorList>
            <person name="Wang C."/>
        </authorList>
    </citation>
    <scope>NUCLEOTIDE SEQUENCE</scope>
    <source>
        <strain evidence="1">LB-8</strain>
    </source>
</reference>
<dbReference type="RefSeq" id="WP_279295441.1">
    <property type="nucleotide sequence ID" value="NZ_JAOTIF010000001.1"/>
</dbReference>
<evidence type="ECO:0000313" key="2">
    <source>
        <dbReference type="Proteomes" id="UP001155483"/>
    </source>
</evidence>
<protein>
    <submittedName>
        <fullName evidence="1">Uncharacterized protein</fullName>
    </submittedName>
</protein>
<keyword evidence="2" id="KW-1185">Reference proteome</keyword>
<organism evidence="1 2">
    <name type="scientific">Paraflavisolibacter caeni</name>
    <dbReference type="NCBI Taxonomy" id="2982496"/>
    <lineage>
        <taxon>Bacteria</taxon>
        <taxon>Pseudomonadati</taxon>
        <taxon>Bacteroidota</taxon>
        <taxon>Chitinophagia</taxon>
        <taxon>Chitinophagales</taxon>
        <taxon>Chitinophagaceae</taxon>
        <taxon>Paraflavisolibacter</taxon>
    </lineage>
</organism>
<comment type="caution">
    <text evidence="1">The sequence shown here is derived from an EMBL/GenBank/DDBJ whole genome shotgun (WGS) entry which is preliminary data.</text>
</comment>
<name>A0A9X2XTE4_9BACT</name>
<dbReference type="PROSITE" id="PS51257">
    <property type="entry name" value="PROKAR_LIPOPROTEIN"/>
    <property type="match status" value="1"/>
</dbReference>
<gene>
    <name evidence="1" type="ORF">OCK74_02675</name>
</gene>
<accession>A0A9X2XTE4</accession>
<dbReference type="AlphaFoldDB" id="A0A9X2XTE4"/>
<dbReference type="EMBL" id="JAOTIF010000001">
    <property type="protein sequence ID" value="MCU7547997.1"/>
    <property type="molecule type" value="Genomic_DNA"/>
</dbReference>
<reference evidence="1" key="1">
    <citation type="submission" date="2022-09" db="EMBL/GenBank/DDBJ databases">
        <authorList>
            <person name="Yuan C."/>
            <person name="Ke Z."/>
        </authorList>
    </citation>
    <scope>NUCLEOTIDE SEQUENCE</scope>
    <source>
        <strain evidence="1">LB-8</strain>
    </source>
</reference>
<sequence>MTKLYTFFLLCLPFFYSCKSASKAYEQGDYENAIERSIRKLQKDPGDREAKELLQSSYKFAVERHEEQIRILSNSSSDRKWEQMFNEYNSLQRLYNMIRQYPSSSAAVHARDYSSYIETYRDKAADAHYEKGLKWLDDGTKIGFREAYHEFRSALYFKPDDIDIQKQVQLSYESALVRVVVLPIDAINGNYYYNNSSFQMRNFQDQLIRNLNLRSNDNFVKFYSTLDTRSGAFRPDEVLEMRLGRINIGQPIDQQQSRQVSKEVVSKEIVYRKDSIVKEYTKVYATINVINRILVSNGDLFVTARDENGKIFWSDTFIGEHRWNTEFATYTGDERALSDNDKALINRKPNTPPAPEAIVENIFRQIEDNLSLRLKNYYLRYQ</sequence>
<proteinExistence type="predicted"/>